<feature type="region of interest" description="Disordered" evidence="1">
    <location>
        <begin position="1"/>
        <end position="29"/>
    </location>
</feature>
<evidence type="ECO:0000313" key="2">
    <source>
        <dbReference type="EMBL" id="QPJ62299.1"/>
    </source>
</evidence>
<dbReference type="Proteomes" id="UP000594688">
    <property type="component" value="Chromosome"/>
</dbReference>
<gene>
    <name evidence="2" type="ORF">G3M70_10630</name>
</gene>
<dbReference type="EMBL" id="CP048685">
    <property type="protein sequence ID" value="QPJ62299.1"/>
    <property type="molecule type" value="Genomic_DNA"/>
</dbReference>
<dbReference type="AlphaFoldDB" id="A0A7T0G0E8"/>
<name>A0A7T0G0E8_9BACT</name>
<sequence>MSSFEKKPPKSGDKSMPDNTKPEYGSQKLTEIGKRVWEKPFSSSGITYGEWLIGQTAHSENDPKWSIRSAIETCNLLGSFSEDLGQEF</sequence>
<dbReference type="KEGG" id="nli:G3M70_10630"/>
<organism evidence="2 3">
    <name type="scientific">Candidatus Nitronauta litoralis</name>
    <dbReference type="NCBI Taxonomy" id="2705533"/>
    <lineage>
        <taxon>Bacteria</taxon>
        <taxon>Pseudomonadati</taxon>
        <taxon>Nitrospinota/Tectimicrobiota group</taxon>
        <taxon>Nitrospinota</taxon>
        <taxon>Nitrospinia</taxon>
        <taxon>Nitrospinales</taxon>
        <taxon>Nitrospinaceae</taxon>
        <taxon>Candidatus Nitronauta</taxon>
    </lineage>
</organism>
<feature type="compositionally biased region" description="Basic and acidic residues" evidence="1">
    <location>
        <begin position="1"/>
        <end position="16"/>
    </location>
</feature>
<protein>
    <submittedName>
        <fullName evidence="2">Uncharacterized protein</fullName>
    </submittedName>
</protein>
<proteinExistence type="predicted"/>
<evidence type="ECO:0000313" key="3">
    <source>
        <dbReference type="Proteomes" id="UP000594688"/>
    </source>
</evidence>
<reference evidence="2 3" key="1">
    <citation type="submission" date="2020-02" db="EMBL/GenBank/DDBJ databases">
        <title>Genomic and physiological characterization of two novel Nitrospinaceae genera.</title>
        <authorList>
            <person name="Mueller A.J."/>
            <person name="Jung M.-Y."/>
            <person name="Strachan C.R."/>
            <person name="Herbold C.W."/>
            <person name="Kirkegaard R.H."/>
            <person name="Daims H."/>
        </authorList>
    </citation>
    <scope>NUCLEOTIDE SEQUENCE [LARGE SCALE GENOMIC DNA]</scope>
    <source>
        <strain evidence="2">EB</strain>
    </source>
</reference>
<evidence type="ECO:0000256" key="1">
    <source>
        <dbReference type="SAM" id="MobiDB-lite"/>
    </source>
</evidence>
<accession>A0A7T0G0E8</accession>